<keyword evidence="1" id="KW-0479">Metal-binding</keyword>
<feature type="region of interest" description="Disordered" evidence="6">
    <location>
        <begin position="44"/>
        <end position="64"/>
    </location>
</feature>
<dbReference type="GO" id="GO:0000981">
    <property type="term" value="F:DNA-binding transcription factor activity, RNA polymerase II-specific"/>
    <property type="evidence" value="ECO:0007669"/>
    <property type="project" value="TreeGrafter"/>
</dbReference>
<feature type="compositionally biased region" description="Low complexity" evidence="6">
    <location>
        <begin position="44"/>
        <end position="54"/>
    </location>
</feature>
<dbReference type="Pfam" id="PF13912">
    <property type="entry name" value="zf-C2H2_6"/>
    <property type="match status" value="1"/>
</dbReference>
<dbReference type="Proteomes" id="UP000887540">
    <property type="component" value="Unplaced"/>
</dbReference>
<keyword evidence="4" id="KW-0862">Zinc</keyword>
<dbReference type="InterPro" id="IPR036236">
    <property type="entry name" value="Znf_C2H2_sf"/>
</dbReference>
<evidence type="ECO:0000256" key="4">
    <source>
        <dbReference type="ARBA" id="ARBA00022833"/>
    </source>
</evidence>
<keyword evidence="3 5" id="KW-0863">Zinc-finger</keyword>
<dbReference type="GO" id="GO:0043565">
    <property type="term" value="F:sequence-specific DNA binding"/>
    <property type="evidence" value="ECO:0007669"/>
    <property type="project" value="TreeGrafter"/>
</dbReference>
<evidence type="ECO:0000313" key="8">
    <source>
        <dbReference type="Proteomes" id="UP000887540"/>
    </source>
</evidence>
<feature type="domain" description="C2H2-type" evidence="7">
    <location>
        <begin position="135"/>
        <end position="163"/>
    </location>
</feature>
<dbReference type="PROSITE" id="PS00028">
    <property type="entry name" value="ZINC_FINGER_C2H2_1"/>
    <property type="match status" value="2"/>
</dbReference>
<keyword evidence="2" id="KW-0677">Repeat</keyword>
<dbReference type="PANTHER" id="PTHR24408:SF36">
    <property type="entry name" value="BTB DOMAIN-CONTAINING PROTEIN"/>
    <property type="match status" value="1"/>
</dbReference>
<proteinExistence type="predicted"/>
<evidence type="ECO:0000259" key="7">
    <source>
        <dbReference type="PROSITE" id="PS50157"/>
    </source>
</evidence>
<evidence type="ECO:0000256" key="2">
    <source>
        <dbReference type="ARBA" id="ARBA00022737"/>
    </source>
</evidence>
<evidence type="ECO:0000256" key="1">
    <source>
        <dbReference type="ARBA" id="ARBA00022723"/>
    </source>
</evidence>
<evidence type="ECO:0000256" key="6">
    <source>
        <dbReference type="SAM" id="MobiDB-lite"/>
    </source>
</evidence>
<evidence type="ECO:0000256" key="5">
    <source>
        <dbReference type="PROSITE-ProRule" id="PRU00042"/>
    </source>
</evidence>
<dbReference type="Gene3D" id="3.30.160.60">
    <property type="entry name" value="Classic Zinc Finger"/>
    <property type="match status" value="1"/>
</dbReference>
<evidence type="ECO:0000313" key="9">
    <source>
        <dbReference type="WBParaSite" id="ACRNAN_scaffold4673.g16186.t1"/>
    </source>
</evidence>
<sequence>MAHIKDEVMNNLLLYNDSGTSREDISNQMQAYNMSVSSLFSNTSSSSSSSVNVKKVNRNPGHDHAFKPEYENMFQGIKKSIKGDGWFYCSYCQKDLKFTSRGPYDIKTHIDRPRHIAFVQQSSNSSLNQVFQTGSFCDICNRRYKDYRSLNTHKRIEHAMGKRPSEEGLPGSRVPCEVCNRSYKDERSLRSHQRIEHGIYIEKPRKSEIEAPTSNVSNGNSGAVFSSAFG</sequence>
<feature type="compositionally biased region" description="Polar residues" evidence="6">
    <location>
        <begin position="212"/>
        <end position="230"/>
    </location>
</feature>
<name>A0A914DXH6_9BILA</name>
<feature type="domain" description="C2H2-type" evidence="7">
    <location>
        <begin position="174"/>
        <end position="197"/>
    </location>
</feature>
<dbReference type="PANTHER" id="PTHR24408">
    <property type="entry name" value="ZINC FINGER PROTEIN"/>
    <property type="match status" value="1"/>
</dbReference>
<feature type="region of interest" description="Disordered" evidence="6">
    <location>
        <begin position="206"/>
        <end position="230"/>
    </location>
</feature>
<accession>A0A914DXH6</accession>
<dbReference type="GO" id="GO:0008270">
    <property type="term" value="F:zinc ion binding"/>
    <property type="evidence" value="ECO:0007669"/>
    <property type="project" value="UniProtKB-KW"/>
</dbReference>
<dbReference type="AlphaFoldDB" id="A0A914DXH6"/>
<organism evidence="8 9">
    <name type="scientific">Acrobeloides nanus</name>
    <dbReference type="NCBI Taxonomy" id="290746"/>
    <lineage>
        <taxon>Eukaryota</taxon>
        <taxon>Metazoa</taxon>
        <taxon>Ecdysozoa</taxon>
        <taxon>Nematoda</taxon>
        <taxon>Chromadorea</taxon>
        <taxon>Rhabditida</taxon>
        <taxon>Tylenchina</taxon>
        <taxon>Cephalobomorpha</taxon>
        <taxon>Cephaloboidea</taxon>
        <taxon>Cephalobidae</taxon>
        <taxon>Acrobeloides</taxon>
    </lineage>
</organism>
<dbReference type="GO" id="GO:0005634">
    <property type="term" value="C:nucleus"/>
    <property type="evidence" value="ECO:0007669"/>
    <property type="project" value="TreeGrafter"/>
</dbReference>
<protein>
    <submittedName>
        <fullName evidence="9">C2H2-type domain-containing protein</fullName>
    </submittedName>
</protein>
<evidence type="ECO:0000256" key="3">
    <source>
        <dbReference type="ARBA" id="ARBA00022771"/>
    </source>
</evidence>
<dbReference type="SUPFAM" id="SSF57667">
    <property type="entry name" value="beta-beta-alpha zinc fingers"/>
    <property type="match status" value="1"/>
</dbReference>
<dbReference type="PROSITE" id="PS50157">
    <property type="entry name" value="ZINC_FINGER_C2H2_2"/>
    <property type="match status" value="2"/>
</dbReference>
<keyword evidence="8" id="KW-1185">Reference proteome</keyword>
<dbReference type="SMART" id="SM00355">
    <property type="entry name" value="ZnF_C2H2"/>
    <property type="match status" value="3"/>
</dbReference>
<dbReference type="InterPro" id="IPR013087">
    <property type="entry name" value="Znf_C2H2_type"/>
</dbReference>
<dbReference type="WBParaSite" id="ACRNAN_scaffold4673.g16186.t1">
    <property type="protein sequence ID" value="ACRNAN_scaffold4673.g16186.t1"/>
    <property type="gene ID" value="ACRNAN_scaffold4673.g16186"/>
</dbReference>
<reference evidence="9" key="1">
    <citation type="submission" date="2022-11" db="UniProtKB">
        <authorList>
            <consortium name="WormBaseParasite"/>
        </authorList>
    </citation>
    <scope>IDENTIFICATION</scope>
</reference>
<dbReference type="Pfam" id="PF00096">
    <property type="entry name" value="zf-C2H2"/>
    <property type="match status" value="1"/>
</dbReference>